<dbReference type="Gene3D" id="3.40.190.120">
    <property type="entry name" value="Osmoprotection protein (prox), domain 2"/>
    <property type="match status" value="1"/>
</dbReference>
<proteinExistence type="predicted"/>
<gene>
    <name evidence="3" type="ORF">BJ993_000606</name>
    <name evidence="4" type="ORF">CFH99_17930</name>
</gene>
<feature type="chain" id="PRO_5038370198" evidence="1">
    <location>
        <begin position="24"/>
        <end position="305"/>
    </location>
</feature>
<organism evidence="3 5">
    <name type="scientific">Nocardioides aromaticivorans</name>
    <dbReference type="NCBI Taxonomy" id="200618"/>
    <lineage>
        <taxon>Bacteria</taxon>
        <taxon>Bacillati</taxon>
        <taxon>Actinomycetota</taxon>
        <taxon>Actinomycetes</taxon>
        <taxon>Propionibacteriales</taxon>
        <taxon>Nocardioidaceae</taxon>
        <taxon>Nocardioides</taxon>
    </lineage>
</organism>
<evidence type="ECO:0000256" key="1">
    <source>
        <dbReference type="SAM" id="SignalP"/>
    </source>
</evidence>
<dbReference type="GO" id="GO:0043190">
    <property type="term" value="C:ATP-binding cassette (ABC) transporter complex"/>
    <property type="evidence" value="ECO:0007669"/>
    <property type="project" value="InterPro"/>
</dbReference>
<dbReference type="InterPro" id="IPR007210">
    <property type="entry name" value="ABC_Gly_betaine_transp_sub-bd"/>
</dbReference>
<dbReference type="Proteomes" id="UP000562045">
    <property type="component" value="Unassembled WGS sequence"/>
</dbReference>
<feature type="signal peptide" evidence="1">
    <location>
        <begin position="1"/>
        <end position="23"/>
    </location>
</feature>
<evidence type="ECO:0000313" key="3">
    <source>
        <dbReference type="EMBL" id="NYI43526.1"/>
    </source>
</evidence>
<sequence>MNRRTIPLVSAIAAGLLTMSACGGEDPLASDDSGPRSDSGTVVVGSADFTESTLLAEIYAGALEAKGIKVKKTLNIGSREAYIPALQDGSIDLIPEYTGVLDQYFDKDASATDSDEVYTELQAALPKDLIVLDKSDAEDKDAVVVTRKTADKYDLASIGDLKEVAGDLTLGGPPEWKTRPTGVPGLEKLYGVKFDSFRALDAGGPLSVQALKNGQVDAANLFTTDPNIPANDFVALEDPEHLFAAQNVVPLIAKSKADETVTDALNAVSAALDTETLAGLLEQVVLDKKDAADVAKEFLAANGLD</sequence>
<feature type="domain" description="ABC-type glycine betaine transport system substrate-binding" evidence="2">
    <location>
        <begin position="41"/>
        <end position="300"/>
    </location>
</feature>
<protein>
    <submittedName>
        <fullName evidence="4">Glycine/betaine ABC transporter substrate-binding protein</fullName>
    </submittedName>
    <submittedName>
        <fullName evidence="3">Osmoprotectant transport system substrate-binding protein</fullName>
    </submittedName>
</protein>
<dbReference type="EMBL" id="CP022295">
    <property type="protein sequence ID" value="QSR27504.1"/>
    <property type="molecule type" value="Genomic_DNA"/>
</dbReference>
<reference evidence="4 6" key="1">
    <citation type="submission" date="2017-06" db="EMBL/GenBank/DDBJ databases">
        <title>Complete Genome Sequence of the Soil Carbazole-Degrading Bacterium Nocardioides aromaticivorans IC177.</title>
        <authorList>
            <person name="Vejarano F."/>
            <person name="Suzuki-Minakuchi C."/>
            <person name="Ohtsubo Y."/>
            <person name="Tsuda M."/>
            <person name="Okada K."/>
            <person name="Nojiri H."/>
        </authorList>
    </citation>
    <scope>NUCLEOTIDE SEQUENCE [LARGE SCALE GENOMIC DNA]</scope>
    <source>
        <strain evidence="4 6">IC177</strain>
    </source>
</reference>
<dbReference type="SUPFAM" id="SSF53850">
    <property type="entry name" value="Periplasmic binding protein-like II"/>
    <property type="match status" value="1"/>
</dbReference>
<dbReference type="PROSITE" id="PS51257">
    <property type="entry name" value="PROKAR_LIPOPROTEIN"/>
    <property type="match status" value="1"/>
</dbReference>
<dbReference type="GO" id="GO:0022857">
    <property type="term" value="F:transmembrane transporter activity"/>
    <property type="evidence" value="ECO:0007669"/>
    <property type="project" value="InterPro"/>
</dbReference>
<keyword evidence="1" id="KW-0732">Signal</keyword>
<dbReference type="EMBL" id="JACBZM010000001">
    <property type="protein sequence ID" value="NYI43526.1"/>
    <property type="molecule type" value="Genomic_DNA"/>
</dbReference>
<name>A0A7Y9ZHI7_9ACTN</name>
<dbReference type="AlphaFoldDB" id="A0A7Y9ZHI7"/>
<dbReference type="CDD" id="cd13606">
    <property type="entry name" value="PBP2_ProX_like"/>
    <property type="match status" value="1"/>
</dbReference>
<dbReference type="RefSeq" id="WP_036541395.1">
    <property type="nucleotide sequence ID" value="NZ_CP022295.1"/>
</dbReference>
<dbReference type="Proteomes" id="UP000662818">
    <property type="component" value="Chromosome"/>
</dbReference>
<reference evidence="3 5" key="2">
    <citation type="submission" date="2020-07" db="EMBL/GenBank/DDBJ databases">
        <title>Sequencing the genomes of 1000 actinobacteria strains.</title>
        <authorList>
            <person name="Klenk H.-P."/>
        </authorList>
    </citation>
    <scope>NUCLEOTIDE SEQUENCE [LARGE SCALE GENOMIC DNA]</scope>
    <source>
        <strain evidence="3 5">DSM 15131</strain>
    </source>
</reference>
<keyword evidence="6" id="KW-1185">Reference proteome</keyword>
<evidence type="ECO:0000259" key="2">
    <source>
        <dbReference type="Pfam" id="PF04069"/>
    </source>
</evidence>
<evidence type="ECO:0000313" key="5">
    <source>
        <dbReference type="Proteomes" id="UP000562045"/>
    </source>
</evidence>
<evidence type="ECO:0000313" key="6">
    <source>
        <dbReference type="Proteomes" id="UP000662818"/>
    </source>
</evidence>
<dbReference type="Gene3D" id="3.40.190.10">
    <property type="entry name" value="Periplasmic binding protein-like II"/>
    <property type="match status" value="1"/>
</dbReference>
<dbReference type="Pfam" id="PF04069">
    <property type="entry name" value="OpuAC"/>
    <property type="match status" value="1"/>
</dbReference>
<evidence type="ECO:0000313" key="4">
    <source>
        <dbReference type="EMBL" id="QSR27504.1"/>
    </source>
</evidence>
<accession>A0A7Y9ZHI7</accession>